<dbReference type="Proteomes" id="UP001652680">
    <property type="component" value="Unassembled WGS sequence"/>
</dbReference>
<evidence type="ECO:0000313" key="2">
    <source>
        <dbReference type="Proteomes" id="UP001652680"/>
    </source>
</evidence>
<proteinExistence type="predicted"/>
<accession>A0A6P4EDX9</accession>
<sequence>MTQEDYKIVKAFMKDDFFKSEPLWQADGETSDYPQNAKYHLSMIAQGTCLVALDESNGGRLVGFVLAGAQYLEDIEKHRMEADVMEKNVLGSRKRSTPTLLVWILR</sequence>
<keyword evidence="2" id="KW-1185">Reference proteome</keyword>
<dbReference type="Gene3D" id="3.40.630.30">
    <property type="match status" value="1"/>
</dbReference>
<reference evidence="1" key="3">
    <citation type="submission" date="2025-05" db="UniProtKB">
        <authorList>
            <consortium name="EnsemblMetazoa"/>
        </authorList>
    </citation>
    <scope>IDENTIFICATION</scope>
</reference>
<name>A0A6P4EDX9_DRORH</name>
<protein>
    <submittedName>
        <fullName evidence="3">Uncharacterized protein LOC108042560</fullName>
    </submittedName>
</protein>
<dbReference type="AlphaFoldDB" id="A0A6P4EDX9"/>
<evidence type="ECO:0000313" key="1">
    <source>
        <dbReference type="EnsemblMetazoa" id="XP_016976382.1"/>
    </source>
</evidence>
<dbReference type="GeneID" id="108042560"/>
<gene>
    <name evidence="3" type="primary">LOC108042560</name>
    <name evidence="1" type="synonym">108042560</name>
</gene>
<reference evidence="3" key="2">
    <citation type="submission" date="2025-04" db="UniProtKB">
        <authorList>
            <consortium name="RefSeq"/>
        </authorList>
    </citation>
    <scope>IDENTIFICATION</scope>
</reference>
<organism evidence="3">
    <name type="scientific">Drosophila rhopaloa</name>
    <name type="common">Fruit fly</name>
    <dbReference type="NCBI Taxonomy" id="1041015"/>
    <lineage>
        <taxon>Eukaryota</taxon>
        <taxon>Metazoa</taxon>
        <taxon>Ecdysozoa</taxon>
        <taxon>Arthropoda</taxon>
        <taxon>Hexapoda</taxon>
        <taxon>Insecta</taxon>
        <taxon>Pterygota</taxon>
        <taxon>Neoptera</taxon>
        <taxon>Endopterygota</taxon>
        <taxon>Diptera</taxon>
        <taxon>Brachycera</taxon>
        <taxon>Muscomorpha</taxon>
        <taxon>Ephydroidea</taxon>
        <taxon>Drosophilidae</taxon>
        <taxon>Drosophila</taxon>
        <taxon>Sophophora</taxon>
    </lineage>
</organism>
<dbReference type="OrthoDB" id="8113373at2759"/>
<evidence type="ECO:0000313" key="3">
    <source>
        <dbReference type="RefSeq" id="XP_016976382.1"/>
    </source>
</evidence>
<reference evidence="2" key="1">
    <citation type="journal article" date="2021" name="Elife">
        <title>Highly contiguous assemblies of 101 drosophilid genomes.</title>
        <authorList>
            <person name="Kim B.Y."/>
            <person name="Wang J.R."/>
            <person name="Miller D.E."/>
            <person name="Barmina O."/>
            <person name="Delaney E."/>
            <person name="Thompson A."/>
            <person name="Comeault A.A."/>
            <person name="Peede D."/>
            <person name="D'Agostino E.R."/>
            <person name="Pelaez J."/>
            <person name="Aguilar J.M."/>
            <person name="Haji D."/>
            <person name="Matsunaga T."/>
            <person name="Armstrong E.E."/>
            <person name="Zych M."/>
            <person name="Ogawa Y."/>
            <person name="Stamenkovic-Radak M."/>
            <person name="Jelic M."/>
            <person name="Veselinovic M.S."/>
            <person name="Tanaskovic M."/>
            <person name="Eric P."/>
            <person name="Gao J.J."/>
            <person name="Katoh T.K."/>
            <person name="Toda M.J."/>
            <person name="Watabe H."/>
            <person name="Watada M."/>
            <person name="Davis J.S."/>
            <person name="Moyle L.C."/>
            <person name="Manoli G."/>
            <person name="Bertolini E."/>
            <person name="Kostal V."/>
            <person name="Hawley R.S."/>
            <person name="Takahashi A."/>
            <person name="Jones C.D."/>
            <person name="Price D.K."/>
            <person name="Whiteman N."/>
            <person name="Kopp A."/>
            <person name="Matute D.R."/>
            <person name="Petrov D.A."/>
        </authorList>
    </citation>
    <scope>NUCLEOTIDE SEQUENCE [LARGE SCALE GENOMIC DNA]</scope>
</reference>
<dbReference type="EnsemblMetazoa" id="XM_017120893.2">
    <property type="protein sequence ID" value="XP_016976382.1"/>
    <property type="gene ID" value="LOC108042560"/>
</dbReference>
<dbReference type="RefSeq" id="XP_016976382.1">
    <property type="nucleotide sequence ID" value="XM_017120893.1"/>
</dbReference>